<proteinExistence type="predicted"/>
<evidence type="ECO:0000313" key="3">
    <source>
        <dbReference type="Proteomes" id="UP000075398"/>
    </source>
</evidence>
<keyword evidence="1" id="KW-1133">Transmembrane helix</keyword>
<accession>A0A150J6Y6</accession>
<dbReference type="InterPro" id="IPR007404">
    <property type="entry name" value="YdjM-like"/>
</dbReference>
<keyword evidence="1" id="KW-0472">Membrane</keyword>
<reference evidence="2 3" key="1">
    <citation type="journal article" date="2016" name="ISME J.">
        <title>Chasing the elusive Euryarchaeota class WSA2: genomes reveal a uniquely fastidious methyl-reducing methanogen.</title>
        <authorList>
            <person name="Nobu M.K."/>
            <person name="Narihiro T."/>
            <person name="Kuroda K."/>
            <person name="Mei R."/>
            <person name="Liu W.T."/>
        </authorList>
    </citation>
    <scope>NUCLEOTIDE SEQUENCE [LARGE SCALE GENOMIC DNA]</scope>
    <source>
        <strain evidence="2">U1lsi0528_Bin055</strain>
    </source>
</reference>
<keyword evidence="1" id="KW-0812">Transmembrane</keyword>
<feature type="transmembrane region" description="Helical" evidence="1">
    <location>
        <begin position="57"/>
        <end position="77"/>
    </location>
</feature>
<sequence>MKDIKILSLKTIWHKSYKKTALINYMKRRTHIALGMLSVGLIILILIVIGIKPELPLGDLMIVGGIFGILPDIDIFIKKHRNGFTHSFFTSFLVFILILSLSIFKLEGLFSNFLTWDCALVASVAVFSHTLADSLTAWGVPLYFPFDKRNHVHFPLIGGRLRYDNSFANKAIEISSISVLIIVMASGLFVELDSAPENFIKLIQDIFNRF</sequence>
<feature type="transmembrane region" description="Helical" evidence="1">
    <location>
        <begin position="167"/>
        <end position="190"/>
    </location>
</feature>
<dbReference type="AlphaFoldDB" id="A0A150J6Y6"/>
<gene>
    <name evidence="2" type="ORF">AMQ22_00491</name>
</gene>
<evidence type="ECO:0000313" key="2">
    <source>
        <dbReference type="EMBL" id="KYC53013.1"/>
    </source>
</evidence>
<feature type="transmembrane region" description="Helical" evidence="1">
    <location>
        <begin position="124"/>
        <end position="146"/>
    </location>
</feature>
<dbReference type="Pfam" id="PF04307">
    <property type="entry name" value="YdjM"/>
    <property type="match status" value="1"/>
</dbReference>
<dbReference type="EMBL" id="LNGC01000012">
    <property type="protein sequence ID" value="KYC53013.1"/>
    <property type="molecule type" value="Genomic_DNA"/>
</dbReference>
<feature type="transmembrane region" description="Helical" evidence="1">
    <location>
        <begin position="32"/>
        <end position="51"/>
    </location>
</feature>
<comment type="caution">
    <text evidence="2">The sequence shown here is derived from an EMBL/GenBank/DDBJ whole genome shotgun (WGS) entry which is preliminary data.</text>
</comment>
<protein>
    <submittedName>
        <fullName evidence="2">Inner membrane protein</fullName>
    </submittedName>
</protein>
<evidence type="ECO:0000256" key="1">
    <source>
        <dbReference type="SAM" id="Phobius"/>
    </source>
</evidence>
<organism evidence="2 3">
    <name type="scientific">Candidatus Methanofastidiosum methylothiophilum</name>
    <dbReference type="NCBI Taxonomy" id="1705564"/>
    <lineage>
        <taxon>Archaea</taxon>
        <taxon>Methanobacteriati</taxon>
        <taxon>Methanobacteriota</taxon>
        <taxon>Stenosarchaea group</taxon>
        <taxon>Candidatus Methanofastidiosia</taxon>
        <taxon>Candidatus Methanofastidiosales</taxon>
        <taxon>Candidatus Methanofastidiosaceae</taxon>
        <taxon>Candidatus Methanofastidiosum</taxon>
    </lineage>
</organism>
<feature type="transmembrane region" description="Helical" evidence="1">
    <location>
        <begin position="84"/>
        <end position="104"/>
    </location>
</feature>
<dbReference type="Proteomes" id="UP000075398">
    <property type="component" value="Unassembled WGS sequence"/>
</dbReference>
<name>A0A150J6Y6_9EURY</name>